<proteinExistence type="predicted"/>
<accession>S4PCC7</accession>
<dbReference type="PANTHER" id="PTHR46014">
    <property type="entry name" value="TETRATRICOPEPTIDE REPEAT PROTEIN 1"/>
    <property type="match status" value="1"/>
</dbReference>
<dbReference type="EMBL" id="GAIX01007935">
    <property type="protein sequence ID" value="JAA84625.1"/>
    <property type="molecule type" value="Transcribed_RNA"/>
</dbReference>
<organism evidence="1">
    <name type="scientific">Pararge aegeria</name>
    <name type="common">speckled wood butterfly</name>
    <dbReference type="NCBI Taxonomy" id="116150"/>
    <lineage>
        <taxon>Eukaryota</taxon>
        <taxon>Metazoa</taxon>
        <taxon>Ecdysozoa</taxon>
        <taxon>Arthropoda</taxon>
        <taxon>Hexapoda</taxon>
        <taxon>Insecta</taxon>
        <taxon>Pterygota</taxon>
        <taxon>Neoptera</taxon>
        <taxon>Endopterygota</taxon>
        <taxon>Lepidoptera</taxon>
        <taxon>Glossata</taxon>
        <taxon>Ditrysia</taxon>
        <taxon>Papilionoidea</taxon>
        <taxon>Nymphalidae</taxon>
        <taxon>Satyrinae</taxon>
        <taxon>Satyrini</taxon>
        <taxon>Parargina</taxon>
        <taxon>Pararge</taxon>
    </lineage>
</organism>
<name>S4PCC7_9NEOP</name>
<dbReference type="Gene3D" id="1.25.40.10">
    <property type="entry name" value="Tetratricopeptide repeat domain"/>
    <property type="match status" value="1"/>
</dbReference>
<protein>
    <submittedName>
        <fullName evidence="1">Tetratricopeptide repeat protein 1</fullName>
    </submittedName>
</protein>
<dbReference type="InterPro" id="IPR011990">
    <property type="entry name" value="TPR-like_helical_dom_sf"/>
</dbReference>
<sequence length="87" mass="10237">MDEESLRESEMELTDDQKEQRRIIAEELKTAGNNAFKDAEYEKSIDKYTEALFMCPLQFSQLRSILYSNRSAAKMKLEKYKKAIEDC</sequence>
<dbReference type="PANTHER" id="PTHR46014:SF1">
    <property type="entry name" value="TETRATRICOPEPTIDE REPEAT PROTEIN 1"/>
    <property type="match status" value="1"/>
</dbReference>
<dbReference type="AlphaFoldDB" id="S4PCC7"/>
<reference evidence="1" key="1">
    <citation type="journal article" date="2013" name="BMC Genomics">
        <title>Unscrambling butterfly oogenesis.</title>
        <authorList>
            <person name="Carter J.M."/>
            <person name="Baker S.C."/>
            <person name="Pink R."/>
            <person name="Carter D.R."/>
            <person name="Collins A."/>
            <person name="Tomlin J."/>
            <person name="Gibbs M."/>
            <person name="Breuker C.J."/>
        </authorList>
    </citation>
    <scope>NUCLEOTIDE SEQUENCE</scope>
    <source>
        <tissue evidence="1">Ovary</tissue>
    </source>
</reference>
<dbReference type="SUPFAM" id="SSF48452">
    <property type="entry name" value="TPR-like"/>
    <property type="match status" value="1"/>
</dbReference>
<dbReference type="InterPro" id="IPR052769">
    <property type="entry name" value="TPR_domain_protein"/>
</dbReference>
<reference evidence="1" key="2">
    <citation type="submission" date="2013-05" db="EMBL/GenBank/DDBJ databases">
        <authorList>
            <person name="Carter J.-M."/>
            <person name="Baker S.C."/>
            <person name="Pink R."/>
            <person name="Carter D.R.F."/>
            <person name="Collins A."/>
            <person name="Tomlin J."/>
            <person name="Gibbs M."/>
            <person name="Breuker C.J."/>
        </authorList>
    </citation>
    <scope>NUCLEOTIDE SEQUENCE</scope>
    <source>
        <tissue evidence="1">Ovary</tissue>
    </source>
</reference>
<feature type="non-terminal residue" evidence="1">
    <location>
        <position position="87"/>
    </location>
</feature>
<evidence type="ECO:0000313" key="1">
    <source>
        <dbReference type="EMBL" id="JAA84625.1"/>
    </source>
</evidence>